<feature type="signal peptide" evidence="2">
    <location>
        <begin position="1"/>
        <end position="20"/>
    </location>
</feature>
<protein>
    <submittedName>
        <fullName evidence="3">Uncharacterized protein</fullName>
    </submittedName>
</protein>
<organism evidence="3">
    <name type="scientific">Chromera velia CCMP2878</name>
    <dbReference type="NCBI Taxonomy" id="1169474"/>
    <lineage>
        <taxon>Eukaryota</taxon>
        <taxon>Sar</taxon>
        <taxon>Alveolata</taxon>
        <taxon>Colpodellida</taxon>
        <taxon>Chromeraceae</taxon>
        <taxon>Chromera</taxon>
    </lineage>
</organism>
<dbReference type="AlphaFoldDB" id="A0A0G4F607"/>
<sequence length="233" mass="25814">MRVLCLLCVLPTTFYVSCQGSRFSRLLSFFGDCRGITDKAECNASERCIWSVLSEENDAPSLPCYGCFGTEWRNPYEGWDKVRGDEGVVGDSGGYRGLWTDAYRDKGSCMSRSRTPSCEEWESQRLKVGRDKFGGLSPYHICDVLADPLAAATERNLKAAFGILEKRKCVAIDEDTDHFFLVGDCWKDCLEIACSIDGADASEDACCPPSLPMNESTDWDPEETLCMPPESAA</sequence>
<evidence type="ECO:0000256" key="2">
    <source>
        <dbReference type="SAM" id="SignalP"/>
    </source>
</evidence>
<accession>A0A0G4F607</accession>
<feature type="chain" id="PRO_5005188134" evidence="2">
    <location>
        <begin position="21"/>
        <end position="233"/>
    </location>
</feature>
<evidence type="ECO:0000256" key="1">
    <source>
        <dbReference type="SAM" id="MobiDB-lite"/>
    </source>
</evidence>
<name>A0A0G4F607_9ALVE</name>
<feature type="region of interest" description="Disordered" evidence="1">
    <location>
        <begin position="213"/>
        <end position="233"/>
    </location>
</feature>
<keyword evidence="2" id="KW-0732">Signal</keyword>
<gene>
    <name evidence="3" type="ORF">Cvel_15260</name>
</gene>
<evidence type="ECO:0000313" key="3">
    <source>
        <dbReference type="EMBL" id="CEM07517.1"/>
    </source>
</evidence>
<dbReference type="VEuPathDB" id="CryptoDB:Cvel_15260"/>
<reference evidence="3" key="1">
    <citation type="submission" date="2014-11" db="EMBL/GenBank/DDBJ databases">
        <authorList>
            <person name="Otto D Thomas"/>
            <person name="Naeem Raeece"/>
        </authorList>
    </citation>
    <scope>NUCLEOTIDE SEQUENCE</scope>
</reference>
<dbReference type="EMBL" id="CDMZ01000131">
    <property type="protein sequence ID" value="CEM07517.1"/>
    <property type="molecule type" value="Genomic_DNA"/>
</dbReference>
<proteinExistence type="predicted"/>